<name>B4N8K2_DROWI</name>
<evidence type="ECO:0000256" key="4">
    <source>
        <dbReference type="SAM" id="SignalP"/>
    </source>
</evidence>
<keyword evidence="6" id="KW-1185">Reference proteome</keyword>
<accession>B4N8K2</accession>
<evidence type="ECO:0000256" key="2">
    <source>
        <dbReference type="ARBA" id="ARBA00023108"/>
    </source>
</evidence>
<dbReference type="SMR" id="B4N8K2"/>
<protein>
    <recommendedName>
        <fullName evidence="7">Circadian clock-controlled protein</fullName>
    </recommendedName>
</protein>
<dbReference type="GO" id="GO:0005615">
    <property type="term" value="C:extracellular space"/>
    <property type="evidence" value="ECO:0007669"/>
    <property type="project" value="TreeGrafter"/>
</dbReference>
<dbReference type="HOGENOM" id="CLU_069908_1_0_1"/>
<dbReference type="eggNOG" id="ENOG502RZB3">
    <property type="taxonomic scope" value="Eukaryota"/>
</dbReference>
<dbReference type="OrthoDB" id="8183816at2759"/>
<gene>
    <name evidence="5" type="primary">Dwil\GK11016</name>
    <name evidence="5" type="ORF">Dwil_GK11016</name>
</gene>
<dbReference type="OMA" id="RIVYAQY"/>
<feature type="chain" id="PRO_5002819351" description="Circadian clock-controlled protein" evidence="4">
    <location>
        <begin position="31"/>
        <end position="262"/>
    </location>
</feature>
<dbReference type="Proteomes" id="UP000007798">
    <property type="component" value="Unassembled WGS sequence"/>
</dbReference>
<dbReference type="InterPro" id="IPR010562">
    <property type="entry name" value="Haemolymph_juvenile_hormone-bd"/>
</dbReference>
<dbReference type="PANTHER" id="PTHR11008:SF15">
    <property type="entry name" value="CIRCADIAN CLOCK-CONTROLLED PROTEIN"/>
    <property type="match status" value="1"/>
</dbReference>
<evidence type="ECO:0000313" key="6">
    <source>
        <dbReference type="Proteomes" id="UP000007798"/>
    </source>
</evidence>
<evidence type="ECO:0000256" key="3">
    <source>
        <dbReference type="ARBA" id="ARBA00060902"/>
    </source>
</evidence>
<proteinExistence type="inferred from homology"/>
<dbReference type="KEGG" id="dwi:6647991"/>
<dbReference type="PANTHER" id="PTHR11008">
    <property type="entry name" value="PROTEIN TAKEOUT-LIKE PROTEIN"/>
    <property type="match status" value="1"/>
</dbReference>
<reference evidence="5 6" key="1">
    <citation type="journal article" date="2007" name="Nature">
        <title>Evolution of genes and genomes on the Drosophila phylogeny.</title>
        <authorList>
            <consortium name="Drosophila 12 Genomes Consortium"/>
            <person name="Clark A.G."/>
            <person name="Eisen M.B."/>
            <person name="Smith D.R."/>
            <person name="Bergman C.M."/>
            <person name="Oliver B."/>
            <person name="Markow T.A."/>
            <person name="Kaufman T.C."/>
            <person name="Kellis M."/>
            <person name="Gelbart W."/>
            <person name="Iyer V.N."/>
            <person name="Pollard D.A."/>
            <person name="Sackton T.B."/>
            <person name="Larracuente A.M."/>
            <person name="Singh N.D."/>
            <person name="Abad J.P."/>
            <person name="Abt D.N."/>
            <person name="Adryan B."/>
            <person name="Aguade M."/>
            <person name="Akashi H."/>
            <person name="Anderson W.W."/>
            <person name="Aquadro C.F."/>
            <person name="Ardell D.H."/>
            <person name="Arguello R."/>
            <person name="Artieri C.G."/>
            <person name="Barbash D.A."/>
            <person name="Barker D."/>
            <person name="Barsanti P."/>
            <person name="Batterham P."/>
            <person name="Batzoglou S."/>
            <person name="Begun D."/>
            <person name="Bhutkar A."/>
            <person name="Blanco E."/>
            <person name="Bosak S.A."/>
            <person name="Bradley R.K."/>
            <person name="Brand A.D."/>
            <person name="Brent M.R."/>
            <person name="Brooks A.N."/>
            <person name="Brown R.H."/>
            <person name="Butlin R.K."/>
            <person name="Caggese C."/>
            <person name="Calvi B.R."/>
            <person name="Bernardo de Carvalho A."/>
            <person name="Caspi A."/>
            <person name="Castrezana S."/>
            <person name="Celniker S.E."/>
            <person name="Chang J.L."/>
            <person name="Chapple C."/>
            <person name="Chatterji S."/>
            <person name="Chinwalla A."/>
            <person name="Civetta A."/>
            <person name="Clifton S.W."/>
            <person name="Comeron J.M."/>
            <person name="Costello J.C."/>
            <person name="Coyne J.A."/>
            <person name="Daub J."/>
            <person name="David R.G."/>
            <person name="Delcher A.L."/>
            <person name="Delehaunty K."/>
            <person name="Do C.B."/>
            <person name="Ebling H."/>
            <person name="Edwards K."/>
            <person name="Eickbush T."/>
            <person name="Evans J.D."/>
            <person name="Filipski A."/>
            <person name="Findeiss S."/>
            <person name="Freyhult E."/>
            <person name="Fulton L."/>
            <person name="Fulton R."/>
            <person name="Garcia A.C."/>
            <person name="Gardiner A."/>
            <person name="Garfield D.A."/>
            <person name="Garvin B.E."/>
            <person name="Gibson G."/>
            <person name="Gilbert D."/>
            <person name="Gnerre S."/>
            <person name="Godfrey J."/>
            <person name="Good R."/>
            <person name="Gotea V."/>
            <person name="Gravely B."/>
            <person name="Greenberg A.J."/>
            <person name="Griffiths-Jones S."/>
            <person name="Gross S."/>
            <person name="Guigo R."/>
            <person name="Gustafson E.A."/>
            <person name="Haerty W."/>
            <person name="Hahn M.W."/>
            <person name="Halligan D.L."/>
            <person name="Halpern A.L."/>
            <person name="Halter G.M."/>
            <person name="Han M.V."/>
            <person name="Heger A."/>
            <person name="Hillier L."/>
            <person name="Hinrichs A.S."/>
            <person name="Holmes I."/>
            <person name="Hoskins R.A."/>
            <person name="Hubisz M.J."/>
            <person name="Hultmark D."/>
            <person name="Huntley M.A."/>
            <person name="Jaffe D.B."/>
            <person name="Jagadeeshan S."/>
            <person name="Jeck W.R."/>
            <person name="Johnson J."/>
            <person name="Jones C.D."/>
            <person name="Jordan W.C."/>
            <person name="Karpen G.H."/>
            <person name="Kataoka E."/>
            <person name="Keightley P.D."/>
            <person name="Kheradpour P."/>
            <person name="Kirkness E.F."/>
            <person name="Koerich L.B."/>
            <person name="Kristiansen K."/>
            <person name="Kudrna D."/>
            <person name="Kulathinal R.J."/>
            <person name="Kumar S."/>
            <person name="Kwok R."/>
            <person name="Lander E."/>
            <person name="Langley C.H."/>
            <person name="Lapoint R."/>
            <person name="Lazzaro B.P."/>
            <person name="Lee S.J."/>
            <person name="Levesque L."/>
            <person name="Li R."/>
            <person name="Lin C.F."/>
            <person name="Lin M.F."/>
            <person name="Lindblad-Toh K."/>
            <person name="Llopart A."/>
            <person name="Long M."/>
            <person name="Low L."/>
            <person name="Lozovsky E."/>
            <person name="Lu J."/>
            <person name="Luo M."/>
            <person name="Machado C.A."/>
            <person name="Makalowski W."/>
            <person name="Marzo M."/>
            <person name="Matsuda M."/>
            <person name="Matzkin L."/>
            <person name="McAllister B."/>
            <person name="McBride C.S."/>
            <person name="McKernan B."/>
            <person name="McKernan K."/>
            <person name="Mendez-Lago M."/>
            <person name="Minx P."/>
            <person name="Mollenhauer M.U."/>
            <person name="Montooth K."/>
            <person name="Mount S.M."/>
            <person name="Mu X."/>
            <person name="Myers E."/>
            <person name="Negre B."/>
            <person name="Newfeld S."/>
            <person name="Nielsen R."/>
            <person name="Noor M.A."/>
            <person name="O'Grady P."/>
            <person name="Pachter L."/>
            <person name="Papaceit M."/>
            <person name="Parisi M.J."/>
            <person name="Parisi M."/>
            <person name="Parts L."/>
            <person name="Pedersen J.S."/>
            <person name="Pesole G."/>
            <person name="Phillippy A.M."/>
            <person name="Ponting C.P."/>
            <person name="Pop M."/>
            <person name="Porcelli D."/>
            <person name="Powell J.R."/>
            <person name="Prohaska S."/>
            <person name="Pruitt K."/>
            <person name="Puig M."/>
            <person name="Quesneville H."/>
            <person name="Ram K.R."/>
            <person name="Rand D."/>
            <person name="Rasmussen M.D."/>
            <person name="Reed L.K."/>
            <person name="Reenan R."/>
            <person name="Reily A."/>
            <person name="Remington K.A."/>
            <person name="Rieger T.T."/>
            <person name="Ritchie M.G."/>
            <person name="Robin C."/>
            <person name="Rogers Y.H."/>
            <person name="Rohde C."/>
            <person name="Rozas J."/>
            <person name="Rubenfield M.J."/>
            <person name="Ruiz A."/>
            <person name="Russo S."/>
            <person name="Salzberg S.L."/>
            <person name="Sanchez-Gracia A."/>
            <person name="Saranga D.J."/>
            <person name="Sato H."/>
            <person name="Schaeffer S.W."/>
            <person name="Schatz M.C."/>
            <person name="Schlenke T."/>
            <person name="Schwartz R."/>
            <person name="Segarra C."/>
            <person name="Singh R.S."/>
            <person name="Sirot L."/>
            <person name="Sirota M."/>
            <person name="Sisneros N.B."/>
            <person name="Smith C.D."/>
            <person name="Smith T.F."/>
            <person name="Spieth J."/>
            <person name="Stage D.E."/>
            <person name="Stark A."/>
            <person name="Stephan W."/>
            <person name="Strausberg R.L."/>
            <person name="Strempel S."/>
            <person name="Sturgill D."/>
            <person name="Sutton G."/>
            <person name="Sutton G.G."/>
            <person name="Tao W."/>
            <person name="Teichmann S."/>
            <person name="Tobari Y.N."/>
            <person name="Tomimura Y."/>
            <person name="Tsolas J.M."/>
            <person name="Valente V.L."/>
            <person name="Venter E."/>
            <person name="Venter J.C."/>
            <person name="Vicario S."/>
            <person name="Vieira F.G."/>
            <person name="Vilella A.J."/>
            <person name="Villasante A."/>
            <person name="Walenz B."/>
            <person name="Wang J."/>
            <person name="Wasserman M."/>
            <person name="Watts T."/>
            <person name="Wilson D."/>
            <person name="Wilson R.K."/>
            <person name="Wing R.A."/>
            <person name="Wolfner M.F."/>
            <person name="Wong A."/>
            <person name="Wong G.K."/>
            <person name="Wu C.I."/>
            <person name="Wu G."/>
            <person name="Yamamoto D."/>
            <person name="Yang H.P."/>
            <person name="Yang S.P."/>
            <person name="Yorke J.A."/>
            <person name="Yoshida K."/>
            <person name="Zdobnov E."/>
            <person name="Zhang P."/>
            <person name="Zhang Y."/>
            <person name="Zimin A.V."/>
            <person name="Baldwin J."/>
            <person name="Abdouelleil A."/>
            <person name="Abdulkadir J."/>
            <person name="Abebe A."/>
            <person name="Abera B."/>
            <person name="Abreu J."/>
            <person name="Acer S.C."/>
            <person name="Aftuck L."/>
            <person name="Alexander A."/>
            <person name="An P."/>
            <person name="Anderson E."/>
            <person name="Anderson S."/>
            <person name="Arachi H."/>
            <person name="Azer M."/>
            <person name="Bachantsang P."/>
            <person name="Barry A."/>
            <person name="Bayul T."/>
            <person name="Berlin A."/>
            <person name="Bessette D."/>
            <person name="Bloom T."/>
            <person name="Blye J."/>
            <person name="Boguslavskiy L."/>
            <person name="Bonnet C."/>
            <person name="Boukhgalter B."/>
            <person name="Bourzgui I."/>
            <person name="Brown A."/>
            <person name="Cahill P."/>
            <person name="Channer S."/>
            <person name="Cheshatsang Y."/>
            <person name="Chuda L."/>
            <person name="Citroen M."/>
            <person name="Collymore A."/>
            <person name="Cooke P."/>
            <person name="Costello M."/>
            <person name="D'Aco K."/>
            <person name="Daza R."/>
            <person name="De Haan G."/>
            <person name="DeGray S."/>
            <person name="DeMaso C."/>
            <person name="Dhargay N."/>
            <person name="Dooley K."/>
            <person name="Dooley E."/>
            <person name="Doricent M."/>
            <person name="Dorje P."/>
            <person name="Dorjee K."/>
            <person name="Dupes A."/>
            <person name="Elong R."/>
            <person name="Falk J."/>
            <person name="Farina A."/>
            <person name="Faro S."/>
            <person name="Ferguson D."/>
            <person name="Fisher S."/>
            <person name="Foley C.D."/>
            <person name="Franke A."/>
            <person name="Friedrich D."/>
            <person name="Gadbois L."/>
            <person name="Gearin G."/>
            <person name="Gearin C.R."/>
            <person name="Giannoukos G."/>
            <person name="Goode T."/>
            <person name="Graham J."/>
            <person name="Grandbois E."/>
            <person name="Grewal S."/>
            <person name="Gyaltsen K."/>
            <person name="Hafez N."/>
            <person name="Hagos B."/>
            <person name="Hall J."/>
            <person name="Henson C."/>
            <person name="Hollinger A."/>
            <person name="Honan T."/>
            <person name="Huard M.D."/>
            <person name="Hughes L."/>
            <person name="Hurhula B."/>
            <person name="Husby M.E."/>
            <person name="Kamat A."/>
            <person name="Kanga B."/>
            <person name="Kashin S."/>
            <person name="Khazanovich D."/>
            <person name="Kisner P."/>
            <person name="Lance K."/>
            <person name="Lara M."/>
            <person name="Lee W."/>
            <person name="Lennon N."/>
            <person name="Letendre F."/>
            <person name="LeVine R."/>
            <person name="Lipovsky A."/>
            <person name="Liu X."/>
            <person name="Liu J."/>
            <person name="Liu S."/>
            <person name="Lokyitsang T."/>
            <person name="Lokyitsang Y."/>
            <person name="Lubonja R."/>
            <person name="Lui A."/>
            <person name="MacDonald P."/>
            <person name="Magnisalis V."/>
            <person name="Maru K."/>
            <person name="Matthews C."/>
            <person name="McCusker W."/>
            <person name="McDonough S."/>
            <person name="Mehta T."/>
            <person name="Meldrim J."/>
            <person name="Meneus L."/>
            <person name="Mihai O."/>
            <person name="Mihalev A."/>
            <person name="Mihova T."/>
            <person name="Mittelman R."/>
            <person name="Mlenga V."/>
            <person name="Montmayeur A."/>
            <person name="Mulrain L."/>
            <person name="Navidi A."/>
            <person name="Naylor J."/>
            <person name="Negash T."/>
            <person name="Nguyen T."/>
            <person name="Nguyen N."/>
            <person name="Nicol R."/>
            <person name="Norbu C."/>
            <person name="Norbu N."/>
            <person name="Novod N."/>
            <person name="O'Neill B."/>
            <person name="Osman S."/>
            <person name="Markiewicz E."/>
            <person name="Oyono O.L."/>
            <person name="Patti C."/>
            <person name="Phunkhang P."/>
            <person name="Pierre F."/>
            <person name="Priest M."/>
            <person name="Raghuraman S."/>
            <person name="Rege F."/>
            <person name="Reyes R."/>
            <person name="Rise C."/>
            <person name="Rogov P."/>
            <person name="Ross K."/>
            <person name="Ryan E."/>
            <person name="Settipalli S."/>
            <person name="Shea T."/>
            <person name="Sherpa N."/>
            <person name="Shi L."/>
            <person name="Shih D."/>
            <person name="Sparrow T."/>
            <person name="Spaulding J."/>
            <person name="Stalker J."/>
            <person name="Stange-Thomann N."/>
            <person name="Stavropoulos S."/>
            <person name="Stone C."/>
            <person name="Strader C."/>
            <person name="Tesfaye S."/>
            <person name="Thomson T."/>
            <person name="Thoulutsang Y."/>
            <person name="Thoulutsang D."/>
            <person name="Topham K."/>
            <person name="Topping I."/>
            <person name="Tsamla T."/>
            <person name="Vassiliev H."/>
            <person name="Vo A."/>
            <person name="Wangchuk T."/>
            <person name="Wangdi T."/>
            <person name="Weiand M."/>
            <person name="Wilkinson J."/>
            <person name="Wilson A."/>
            <person name="Yadav S."/>
            <person name="Young G."/>
            <person name="Yu Q."/>
            <person name="Zembek L."/>
            <person name="Zhong D."/>
            <person name="Zimmer A."/>
            <person name="Zwirko Z."/>
            <person name="Jaffe D.B."/>
            <person name="Alvarez P."/>
            <person name="Brockman W."/>
            <person name="Butler J."/>
            <person name="Chin C."/>
            <person name="Gnerre S."/>
            <person name="Grabherr M."/>
            <person name="Kleber M."/>
            <person name="Mauceli E."/>
            <person name="MacCallum I."/>
        </authorList>
    </citation>
    <scope>NUCLEOTIDE SEQUENCE [LARGE SCALE GENOMIC DNA]</scope>
    <source>
        <strain evidence="6">Tucson 14030-0811.24</strain>
    </source>
</reference>
<evidence type="ECO:0000256" key="1">
    <source>
        <dbReference type="ARBA" id="ARBA00022729"/>
    </source>
</evidence>
<comment type="similarity">
    <text evidence="3">Belongs to the TO family.</text>
</comment>
<organism evidence="5 6">
    <name type="scientific">Drosophila willistoni</name>
    <name type="common">Fruit fly</name>
    <dbReference type="NCBI Taxonomy" id="7260"/>
    <lineage>
        <taxon>Eukaryota</taxon>
        <taxon>Metazoa</taxon>
        <taxon>Ecdysozoa</taxon>
        <taxon>Arthropoda</taxon>
        <taxon>Hexapoda</taxon>
        <taxon>Insecta</taxon>
        <taxon>Pterygota</taxon>
        <taxon>Neoptera</taxon>
        <taxon>Endopterygota</taxon>
        <taxon>Diptera</taxon>
        <taxon>Brachycera</taxon>
        <taxon>Muscomorpha</taxon>
        <taxon>Ephydroidea</taxon>
        <taxon>Drosophilidae</taxon>
        <taxon>Drosophila</taxon>
        <taxon>Sophophora</taxon>
    </lineage>
</organism>
<feature type="signal peptide" evidence="4">
    <location>
        <begin position="1"/>
        <end position="30"/>
    </location>
</feature>
<dbReference type="AlphaFoldDB" id="B4N8K2"/>
<dbReference type="FunCoup" id="B4N8K2">
    <property type="interactions" value="68"/>
</dbReference>
<dbReference type="EMBL" id="CH964232">
    <property type="protein sequence ID" value="EDW81453.1"/>
    <property type="molecule type" value="Genomic_DNA"/>
</dbReference>
<dbReference type="InParanoid" id="B4N8K2"/>
<dbReference type="InterPro" id="IPR038606">
    <property type="entry name" value="To_sf"/>
</dbReference>
<dbReference type="SMART" id="SM00700">
    <property type="entry name" value="JHBP"/>
    <property type="match status" value="1"/>
</dbReference>
<dbReference type="PhylomeDB" id="B4N8K2"/>
<evidence type="ECO:0008006" key="7">
    <source>
        <dbReference type="Google" id="ProtNLM"/>
    </source>
</evidence>
<dbReference type="FunFam" id="3.15.10.30:FF:000001">
    <property type="entry name" value="Takeout-like protein 1"/>
    <property type="match status" value="1"/>
</dbReference>
<dbReference type="GO" id="GO:0007623">
    <property type="term" value="P:circadian rhythm"/>
    <property type="evidence" value="ECO:0007669"/>
    <property type="project" value="UniProtKB-ARBA"/>
</dbReference>
<dbReference type="Pfam" id="PF06585">
    <property type="entry name" value="JHBP"/>
    <property type="match status" value="1"/>
</dbReference>
<keyword evidence="2" id="KW-0090">Biological rhythms</keyword>
<keyword evidence="1 4" id="KW-0732">Signal</keyword>
<dbReference type="Gene3D" id="3.15.10.30">
    <property type="entry name" value="Haemolymph juvenile hormone binding protein"/>
    <property type="match status" value="1"/>
</dbReference>
<evidence type="ECO:0000313" key="5">
    <source>
        <dbReference type="EMBL" id="EDW81453.1"/>
    </source>
</evidence>
<sequence>MPMQSLSNCNNHGFLLFAIIFVGLANVAQSSSQIDVDEDLKHLLGRCHSQAEDFNDCMKQVFNDLRAYFTTGIPDHNIKPFDPHYSPYVELRRGDPHGLGSFSLILRNVSEFGWSRSEVTKFHADIEDQRIVYTQYFPEKSLEGQYEFKAKMLGSDLSRQGYWNLTLYDYSQTTSVRRVGKPGSLIKVHVEVDRIGGMELHIDNLLKGQPLNQLADGVINSMWQLGLPFVRPMINELVSTAFTDIFNESFRNFPLEKFLNQT</sequence>
<dbReference type="STRING" id="7260.B4N8K2"/>